<dbReference type="GO" id="GO:0008721">
    <property type="term" value="F:D-serine ammonia-lyase activity"/>
    <property type="evidence" value="ECO:0007669"/>
    <property type="project" value="TreeGrafter"/>
</dbReference>
<comment type="caution">
    <text evidence="2">The sequence shown here is derived from an EMBL/GenBank/DDBJ whole genome shotgun (WGS) entry which is preliminary data.</text>
</comment>
<dbReference type="PANTHER" id="PTHR28004:SF2">
    <property type="entry name" value="D-SERINE DEHYDRATASE"/>
    <property type="match status" value="1"/>
</dbReference>
<accession>A0A5A5TBW2</accession>
<dbReference type="AlphaFoldDB" id="A0A5A5TBW2"/>
<name>A0A5A5TBW2_9CHLR</name>
<dbReference type="RefSeq" id="WP_235932567.1">
    <property type="nucleotide sequence ID" value="NZ_BIXY01000033.1"/>
</dbReference>
<evidence type="ECO:0000313" key="3">
    <source>
        <dbReference type="Proteomes" id="UP000322530"/>
    </source>
</evidence>
<reference evidence="2 3" key="1">
    <citation type="submission" date="2019-01" db="EMBL/GenBank/DDBJ databases">
        <title>Draft genome sequence of Dictyobacter sp. Uno17.</title>
        <authorList>
            <person name="Wang C.M."/>
            <person name="Zheng Y."/>
            <person name="Sakai Y."/>
            <person name="Abe K."/>
            <person name="Yokota A."/>
            <person name="Yabe S."/>
        </authorList>
    </citation>
    <scope>NUCLEOTIDE SEQUENCE [LARGE SCALE GENOMIC DNA]</scope>
    <source>
        <strain evidence="2 3">Uno17</strain>
    </source>
</reference>
<sequence>MKTAITPSSTENTAPDADRYYYYKQVFAGRTLPFAYLDLDLLEQNIQSIIARAGGKRLRLASKSLRSVAVIKRILAANDIFQGIMCFTVREAIYLASQGLDDLLIGYPSWHAQDIAAVAQAIQGGAQITLMIDSVAHVQQIEAIASQHAVSIPVCIDLDMALSLPGLHFGVWRSALLTPAQVRPVLESIQAASHVTLDGIMGYEAQIAGVGDQYPKGQAKNQLVRLLKQRSLREVARRRADIMAFIQDYHLPLRFVNGGGTGSLHTTRAEAGVTEITVGSGFYAPALFDNYRDFHYQPAAGFAIEIVRQPQKHIYTGLGGGYSASGPAGSDRLPKPYLPQGARFVPLEGPGEVQTPIIYTGETVLALGDPIFLRHSKAGELCERFTHLLLVKQGAIVEEVTTYRGDGYCFL</sequence>
<dbReference type="InterPro" id="IPR051466">
    <property type="entry name" value="D-amino_acid_metab_enzyme"/>
</dbReference>
<dbReference type="InterPro" id="IPR001608">
    <property type="entry name" value="Ala_racemase_N"/>
</dbReference>
<dbReference type="CDD" id="cd06813">
    <property type="entry name" value="PLPDE_III_DSD_D-TA_like_2"/>
    <property type="match status" value="1"/>
</dbReference>
<proteinExistence type="predicted"/>
<dbReference type="GO" id="GO:0036088">
    <property type="term" value="P:D-serine catabolic process"/>
    <property type="evidence" value="ECO:0007669"/>
    <property type="project" value="TreeGrafter"/>
</dbReference>
<dbReference type="PANTHER" id="PTHR28004">
    <property type="entry name" value="ZGC:162816-RELATED"/>
    <property type="match status" value="1"/>
</dbReference>
<protein>
    <submittedName>
        <fullName evidence="2">Amino acid aldolase</fullName>
    </submittedName>
</protein>
<dbReference type="InterPro" id="IPR029066">
    <property type="entry name" value="PLP-binding_barrel"/>
</dbReference>
<feature type="domain" description="Alanine racemase N-terminal" evidence="1">
    <location>
        <begin position="38"/>
        <end position="228"/>
    </location>
</feature>
<gene>
    <name evidence="2" type="ORF">KDI_24860</name>
</gene>
<keyword evidence="3" id="KW-1185">Reference proteome</keyword>
<evidence type="ECO:0000313" key="2">
    <source>
        <dbReference type="EMBL" id="GCF08922.1"/>
    </source>
</evidence>
<dbReference type="Gene3D" id="3.20.20.10">
    <property type="entry name" value="Alanine racemase"/>
    <property type="match status" value="1"/>
</dbReference>
<dbReference type="Pfam" id="PF01168">
    <property type="entry name" value="Ala_racemase_N"/>
    <property type="match status" value="1"/>
</dbReference>
<evidence type="ECO:0000259" key="1">
    <source>
        <dbReference type="Pfam" id="PF01168"/>
    </source>
</evidence>
<organism evidence="2 3">
    <name type="scientific">Dictyobacter arantiisoli</name>
    <dbReference type="NCBI Taxonomy" id="2014874"/>
    <lineage>
        <taxon>Bacteria</taxon>
        <taxon>Bacillati</taxon>
        <taxon>Chloroflexota</taxon>
        <taxon>Ktedonobacteria</taxon>
        <taxon>Ktedonobacterales</taxon>
        <taxon>Dictyobacteraceae</taxon>
        <taxon>Dictyobacter</taxon>
    </lineage>
</organism>
<dbReference type="EMBL" id="BIXY01000033">
    <property type="protein sequence ID" value="GCF08922.1"/>
    <property type="molecule type" value="Genomic_DNA"/>
</dbReference>
<dbReference type="Proteomes" id="UP000322530">
    <property type="component" value="Unassembled WGS sequence"/>
</dbReference>
<dbReference type="SUPFAM" id="SSF51419">
    <property type="entry name" value="PLP-binding barrel"/>
    <property type="match status" value="1"/>
</dbReference>